<organism evidence="2 3">
    <name type="scientific">Asbolus verrucosus</name>
    <name type="common">Desert ironclad beetle</name>
    <dbReference type="NCBI Taxonomy" id="1661398"/>
    <lineage>
        <taxon>Eukaryota</taxon>
        <taxon>Metazoa</taxon>
        <taxon>Ecdysozoa</taxon>
        <taxon>Arthropoda</taxon>
        <taxon>Hexapoda</taxon>
        <taxon>Insecta</taxon>
        <taxon>Pterygota</taxon>
        <taxon>Neoptera</taxon>
        <taxon>Endopterygota</taxon>
        <taxon>Coleoptera</taxon>
        <taxon>Polyphaga</taxon>
        <taxon>Cucujiformia</taxon>
        <taxon>Tenebrionidae</taxon>
        <taxon>Pimeliinae</taxon>
        <taxon>Asbolus</taxon>
    </lineage>
</organism>
<accession>A0A482VTP5</accession>
<feature type="compositionally biased region" description="Basic and acidic residues" evidence="1">
    <location>
        <begin position="223"/>
        <end position="235"/>
    </location>
</feature>
<dbReference type="AlphaFoldDB" id="A0A482VTP5"/>
<gene>
    <name evidence="2" type="ORF">BDFB_001692</name>
</gene>
<protein>
    <submittedName>
        <fullName evidence="2">Sporulation-specific protein 15</fullName>
    </submittedName>
</protein>
<evidence type="ECO:0000256" key="1">
    <source>
        <dbReference type="SAM" id="MobiDB-lite"/>
    </source>
</evidence>
<proteinExistence type="predicted"/>
<comment type="caution">
    <text evidence="2">The sequence shown here is derived from an EMBL/GenBank/DDBJ whole genome shotgun (WGS) entry which is preliminary data.</text>
</comment>
<dbReference type="EMBL" id="QDEB01063584">
    <property type="protein sequence ID" value="RZC36272.1"/>
    <property type="molecule type" value="Genomic_DNA"/>
</dbReference>
<dbReference type="OrthoDB" id="6783505at2759"/>
<feature type="region of interest" description="Disordered" evidence="1">
    <location>
        <begin position="58"/>
        <end position="165"/>
    </location>
</feature>
<evidence type="ECO:0000313" key="3">
    <source>
        <dbReference type="Proteomes" id="UP000292052"/>
    </source>
</evidence>
<feature type="region of interest" description="Disordered" evidence="1">
    <location>
        <begin position="223"/>
        <end position="263"/>
    </location>
</feature>
<feature type="compositionally biased region" description="Polar residues" evidence="1">
    <location>
        <begin position="142"/>
        <end position="165"/>
    </location>
</feature>
<sequence length="381" mass="43036">MTDSYPEYLNPFAEDLKPKSKLSISHSFKEFKRSLRKSFRIKKKEDEEVTIRQKSDTIRRFPMSYPNQQIPLPRSRFRERLTKGEPSTSASGPNPFEEAAENKESKTTTTGRKGKKRAPLPPKSLSSQDVNNEGLEVPTRGSHWSLTSADTNYSDSTDNVSVGTETEANKELILEKIINFNKEMEKLKDDSNNNTITKEEINKETESNNNIPDLVISCPSDTESAKLAKEDKENLDSSQNHSESNINEDTIDEKNNSESDLDDNNEIIVTDITRNMIVDENNKINSIKEEDVSKNEDDEAFLYHEKKSLYIAGSRDELNESENYTGRVSLFITGSTDDLDACNNNEVCDKNGIDDSTNSDDAVPVPKQRKNKLSKNSLLGM</sequence>
<name>A0A482VTP5_ASBVE</name>
<dbReference type="Proteomes" id="UP000292052">
    <property type="component" value="Unassembled WGS sequence"/>
</dbReference>
<evidence type="ECO:0000313" key="2">
    <source>
        <dbReference type="EMBL" id="RZC36272.1"/>
    </source>
</evidence>
<feature type="compositionally biased region" description="Polar residues" evidence="1">
    <location>
        <begin position="236"/>
        <end position="248"/>
    </location>
</feature>
<keyword evidence="3" id="KW-1185">Reference proteome</keyword>
<reference evidence="2 3" key="1">
    <citation type="submission" date="2017-03" db="EMBL/GenBank/DDBJ databases">
        <title>Genome of the blue death feigning beetle - Asbolus verrucosus.</title>
        <authorList>
            <person name="Rider S.D."/>
        </authorList>
    </citation>
    <scope>NUCLEOTIDE SEQUENCE [LARGE SCALE GENOMIC DNA]</scope>
    <source>
        <strain evidence="2">Butters</strain>
        <tissue evidence="2">Head and leg muscle</tissue>
    </source>
</reference>
<feature type="region of interest" description="Disordered" evidence="1">
    <location>
        <begin position="351"/>
        <end position="381"/>
    </location>
</feature>